<accession>A0A1I7YA50</accession>
<proteinExistence type="predicted"/>
<protein>
    <submittedName>
        <fullName evidence="3">PE-PGRS family protein</fullName>
    </submittedName>
</protein>
<feature type="compositionally biased region" description="Basic and acidic residues" evidence="1">
    <location>
        <begin position="9"/>
        <end position="21"/>
    </location>
</feature>
<dbReference type="WBParaSite" id="L893_g14283.t1">
    <property type="protein sequence ID" value="L893_g14283.t1"/>
    <property type="gene ID" value="L893_g14283"/>
</dbReference>
<evidence type="ECO:0000313" key="2">
    <source>
        <dbReference type="Proteomes" id="UP000095287"/>
    </source>
</evidence>
<feature type="region of interest" description="Disordered" evidence="1">
    <location>
        <begin position="103"/>
        <end position="177"/>
    </location>
</feature>
<feature type="compositionally biased region" description="Low complexity" evidence="1">
    <location>
        <begin position="113"/>
        <end position="122"/>
    </location>
</feature>
<feature type="compositionally biased region" description="Low complexity" evidence="1">
    <location>
        <begin position="31"/>
        <end position="43"/>
    </location>
</feature>
<evidence type="ECO:0000256" key="1">
    <source>
        <dbReference type="SAM" id="MobiDB-lite"/>
    </source>
</evidence>
<sequence length="202" mass="21818">QVGKPGGQQHDHQCQQHEQLGRVRAGHLVEQARQQPAVGQQQADEQDHGLAQGQRQRPVPGLAALAGEHRHQGQQQYRNHVLEQQHANGVLAVAAEDFAEAGELLADDGGGRQRQAAAQQQGSPGRHAKQPQQAGQQQRRADHLQAAQAEDHAAQGEHLAQGEFKAQGKQQEHHAHFGEVGQFFAFIDPVQGGGADEQADAQ</sequence>
<evidence type="ECO:0000313" key="3">
    <source>
        <dbReference type="WBParaSite" id="L893_g14283.t1"/>
    </source>
</evidence>
<dbReference type="AlphaFoldDB" id="A0A1I7YA50"/>
<feature type="region of interest" description="Disordered" evidence="1">
    <location>
        <begin position="1"/>
        <end position="82"/>
    </location>
</feature>
<name>A0A1I7YA50_9BILA</name>
<keyword evidence="2" id="KW-1185">Reference proteome</keyword>
<dbReference type="Proteomes" id="UP000095287">
    <property type="component" value="Unplaced"/>
</dbReference>
<feature type="compositionally biased region" description="Basic and acidic residues" evidence="1">
    <location>
        <begin position="139"/>
        <end position="155"/>
    </location>
</feature>
<reference evidence="3" key="1">
    <citation type="submission" date="2016-11" db="UniProtKB">
        <authorList>
            <consortium name="WormBaseParasite"/>
        </authorList>
    </citation>
    <scope>IDENTIFICATION</scope>
</reference>
<organism evidence="2 3">
    <name type="scientific">Steinernema glaseri</name>
    <dbReference type="NCBI Taxonomy" id="37863"/>
    <lineage>
        <taxon>Eukaryota</taxon>
        <taxon>Metazoa</taxon>
        <taxon>Ecdysozoa</taxon>
        <taxon>Nematoda</taxon>
        <taxon>Chromadorea</taxon>
        <taxon>Rhabditida</taxon>
        <taxon>Tylenchina</taxon>
        <taxon>Panagrolaimomorpha</taxon>
        <taxon>Strongyloidoidea</taxon>
        <taxon>Steinernematidae</taxon>
        <taxon>Steinernema</taxon>
    </lineage>
</organism>